<sequence length="468" mass="53796">MKIKLGLKFKMITMFLVCIYISMVLSGIIMRSFVKGNVDYTSRISNVNIKFIKELKKVSNKSNEINKVIEKYEKKYKENNLKIYIINNKEKILYKGSTSNEKSIDLEPLIDKQITLQDEIRYDGNGKGVYYSRISAVKVNNEVVNVLVKGNINPIKVDHFIDRHSGDIGSLLMIIIFIIIISIFIRPKLKYIKEICHGLNEVAKGNLKYRIREKGKDELQLIAFNINNMSEELERKIKNERKIEKSKQDLITNVAHDLRTPLTNIIGYVEIIKERGYKNKNELLKYIGIISNKSESLRKLTNDLFIYTKLSSGSITLNITRFSINELIEQVIDEYIDLFENNNLKLKEDLIDENIIINGDADKIARLFNNLFTNAIKYSIKPSDVNLKLIKEGEKVIISISNKCNSLEGEDINNLFERFYIADKSRSKDKNSSGLGLAISKTIAELHKGKLSADYKNGVITFVLEMKI</sequence>
<protein>
    <recommendedName>
        <fullName evidence="3">histidine kinase</fullName>
        <ecNumber evidence="3">2.7.13.3</ecNumber>
    </recommendedName>
</protein>
<gene>
    <name evidence="14" type="ORF">GCM10008906_32100</name>
</gene>
<keyword evidence="7 14" id="KW-0418">Kinase</keyword>
<evidence type="ECO:0000256" key="3">
    <source>
        <dbReference type="ARBA" id="ARBA00012438"/>
    </source>
</evidence>
<proteinExistence type="predicted"/>
<evidence type="ECO:0000256" key="5">
    <source>
        <dbReference type="ARBA" id="ARBA00022679"/>
    </source>
</evidence>
<dbReference type="GO" id="GO:0016301">
    <property type="term" value="F:kinase activity"/>
    <property type="evidence" value="ECO:0007669"/>
    <property type="project" value="UniProtKB-KW"/>
</dbReference>
<dbReference type="EC" id="2.7.13.3" evidence="3"/>
<evidence type="ECO:0000256" key="9">
    <source>
        <dbReference type="ARBA" id="ARBA00023012"/>
    </source>
</evidence>
<dbReference type="PANTHER" id="PTHR45528">
    <property type="entry name" value="SENSOR HISTIDINE KINASE CPXA"/>
    <property type="match status" value="1"/>
</dbReference>
<dbReference type="SUPFAM" id="SSF158472">
    <property type="entry name" value="HAMP domain-like"/>
    <property type="match status" value="1"/>
</dbReference>
<dbReference type="PROSITE" id="PS50885">
    <property type="entry name" value="HAMP"/>
    <property type="match status" value="1"/>
</dbReference>
<evidence type="ECO:0000256" key="2">
    <source>
        <dbReference type="ARBA" id="ARBA00004141"/>
    </source>
</evidence>
<keyword evidence="6 11" id="KW-0812">Transmembrane</keyword>
<feature type="transmembrane region" description="Helical" evidence="11">
    <location>
        <begin position="12"/>
        <end position="34"/>
    </location>
</feature>
<dbReference type="SMART" id="SM00304">
    <property type="entry name" value="HAMP"/>
    <property type="match status" value="1"/>
</dbReference>
<evidence type="ECO:0000256" key="4">
    <source>
        <dbReference type="ARBA" id="ARBA00022553"/>
    </source>
</evidence>
<dbReference type="InterPro" id="IPR050398">
    <property type="entry name" value="HssS/ArlS-like"/>
</dbReference>
<keyword evidence="5" id="KW-0808">Transferase</keyword>
<evidence type="ECO:0000256" key="11">
    <source>
        <dbReference type="SAM" id="Phobius"/>
    </source>
</evidence>
<dbReference type="Gene3D" id="1.10.287.130">
    <property type="match status" value="1"/>
</dbReference>
<comment type="caution">
    <text evidence="14">The sequence shown here is derived from an EMBL/GenBank/DDBJ whole genome shotgun (WGS) entry which is preliminary data.</text>
</comment>
<keyword evidence="8 11" id="KW-1133">Transmembrane helix</keyword>
<dbReference type="InterPro" id="IPR005467">
    <property type="entry name" value="His_kinase_dom"/>
</dbReference>
<keyword evidence="15" id="KW-1185">Reference proteome</keyword>
<dbReference type="PANTHER" id="PTHR45528:SF8">
    <property type="entry name" value="HISTIDINE KINASE"/>
    <property type="match status" value="1"/>
</dbReference>
<keyword evidence="4" id="KW-0597">Phosphoprotein</keyword>
<dbReference type="InterPro" id="IPR003594">
    <property type="entry name" value="HATPase_dom"/>
</dbReference>
<dbReference type="Gene3D" id="6.10.340.10">
    <property type="match status" value="1"/>
</dbReference>
<feature type="domain" description="HAMP" evidence="13">
    <location>
        <begin position="186"/>
        <end position="238"/>
    </location>
</feature>
<dbReference type="EMBL" id="BAAACG010000016">
    <property type="protein sequence ID" value="GAA0745568.1"/>
    <property type="molecule type" value="Genomic_DNA"/>
</dbReference>
<dbReference type="Proteomes" id="UP001501510">
    <property type="component" value="Unassembled WGS sequence"/>
</dbReference>
<dbReference type="Pfam" id="PF02518">
    <property type="entry name" value="HATPase_c"/>
    <property type="match status" value="1"/>
</dbReference>
<evidence type="ECO:0000256" key="8">
    <source>
        <dbReference type="ARBA" id="ARBA00022989"/>
    </source>
</evidence>
<keyword evidence="10 11" id="KW-0472">Membrane</keyword>
<dbReference type="CDD" id="cd00082">
    <property type="entry name" value="HisKA"/>
    <property type="match status" value="1"/>
</dbReference>
<evidence type="ECO:0000256" key="6">
    <source>
        <dbReference type="ARBA" id="ARBA00022692"/>
    </source>
</evidence>
<evidence type="ECO:0000313" key="15">
    <source>
        <dbReference type="Proteomes" id="UP001501510"/>
    </source>
</evidence>
<dbReference type="SUPFAM" id="SSF55874">
    <property type="entry name" value="ATPase domain of HSP90 chaperone/DNA topoisomerase II/histidine kinase"/>
    <property type="match status" value="1"/>
</dbReference>
<accession>A0ABP3V249</accession>
<dbReference type="SUPFAM" id="SSF47384">
    <property type="entry name" value="Homodimeric domain of signal transducing histidine kinase"/>
    <property type="match status" value="1"/>
</dbReference>
<evidence type="ECO:0000259" key="12">
    <source>
        <dbReference type="PROSITE" id="PS50109"/>
    </source>
</evidence>
<feature type="transmembrane region" description="Helical" evidence="11">
    <location>
        <begin position="168"/>
        <end position="185"/>
    </location>
</feature>
<organism evidence="14 15">
    <name type="scientific">Clostridium oceanicum</name>
    <dbReference type="NCBI Taxonomy" id="1543"/>
    <lineage>
        <taxon>Bacteria</taxon>
        <taxon>Bacillati</taxon>
        <taxon>Bacillota</taxon>
        <taxon>Clostridia</taxon>
        <taxon>Eubacteriales</taxon>
        <taxon>Clostridiaceae</taxon>
        <taxon>Clostridium</taxon>
    </lineage>
</organism>
<comment type="catalytic activity">
    <reaction evidence="1">
        <text>ATP + protein L-histidine = ADP + protein N-phospho-L-histidine.</text>
        <dbReference type="EC" id="2.7.13.3"/>
    </reaction>
</comment>
<evidence type="ECO:0000313" key="14">
    <source>
        <dbReference type="EMBL" id="GAA0745568.1"/>
    </source>
</evidence>
<keyword evidence="9" id="KW-0902">Two-component regulatory system</keyword>
<dbReference type="SMART" id="SM00388">
    <property type="entry name" value="HisKA"/>
    <property type="match status" value="1"/>
</dbReference>
<dbReference type="SMART" id="SM00387">
    <property type="entry name" value="HATPase_c"/>
    <property type="match status" value="1"/>
</dbReference>
<evidence type="ECO:0000259" key="13">
    <source>
        <dbReference type="PROSITE" id="PS50885"/>
    </source>
</evidence>
<comment type="subcellular location">
    <subcellularLocation>
        <location evidence="2">Membrane</location>
        <topology evidence="2">Multi-pass membrane protein</topology>
    </subcellularLocation>
</comment>
<name>A0ABP3V249_9CLOT</name>
<dbReference type="PROSITE" id="PS50109">
    <property type="entry name" value="HIS_KIN"/>
    <property type="match status" value="1"/>
</dbReference>
<dbReference type="Gene3D" id="3.30.565.10">
    <property type="entry name" value="Histidine kinase-like ATPase, C-terminal domain"/>
    <property type="match status" value="1"/>
</dbReference>
<feature type="domain" description="Histidine kinase" evidence="12">
    <location>
        <begin position="253"/>
        <end position="468"/>
    </location>
</feature>
<dbReference type="Pfam" id="PF00672">
    <property type="entry name" value="HAMP"/>
    <property type="match status" value="1"/>
</dbReference>
<dbReference type="InterPro" id="IPR036097">
    <property type="entry name" value="HisK_dim/P_sf"/>
</dbReference>
<evidence type="ECO:0000256" key="10">
    <source>
        <dbReference type="ARBA" id="ARBA00023136"/>
    </source>
</evidence>
<dbReference type="Pfam" id="PF00512">
    <property type="entry name" value="HisKA"/>
    <property type="match status" value="1"/>
</dbReference>
<reference evidence="15" key="1">
    <citation type="journal article" date="2019" name="Int. J. Syst. Evol. Microbiol.">
        <title>The Global Catalogue of Microorganisms (GCM) 10K type strain sequencing project: providing services to taxonomists for standard genome sequencing and annotation.</title>
        <authorList>
            <consortium name="The Broad Institute Genomics Platform"/>
            <consortium name="The Broad Institute Genome Sequencing Center for Infectious Disease"/>
            <person name="Wu L."/>
            <person name="Ma J."/>
        </authorList>
    </citation>
    <scope>NUCLEOTIDE SEQUENCE [LARGE SCALE GENOMIC DNA]</scope>
    <source>
        <strain evidence="15">JCM 1407</strain>
    </source>
</reference>
<dbReference type="InterPro" id="IPR003661">
    <property type="entry name" value="HisK_dim/P_dom"/>
</dbReference>
<evidence type="ECO:0000256" key="1">
    <source>
        <dbReference type="ARBA" id="ARBA00000085"/>
    </source>
</evidence>
<dbReference type="CDD" id="cd06225">
    <property type="entry name" value="HAMP"/>
    <property type="match status" value="1"/>
</dbReference>
<dbReference type="InterPro" id="IPR003660">
    <property type="entry name" value="HAMP_dom"/>
</dbReference>
<dbReference type="RefSeq" id="WP_343763210.1">
    <property type="nucleotide sequence ID" value="NZ_BAAACG010000016.1"/>
</dbReference>
<evidence type="ECO:0000256" key="7">
    <source>
        <dbReference type="ARBA" id="ARBA00022777"/>
    </source>
</evidence>
<dbReference type="InterPro" id="IPR036890">
    <property type="entry name" value="HATPase_C_sf"/>
</dbReference>